<accession>A0AAW1NMG9</accession>
<evidence type="ECO:0000313" key="2">
    <source>
        <dbReference type="EMBL" id="KAK9791588.1"/>
    </source>
</evidence>
<proteinExistence type="predicted"/>
<feature type="region of interest" description="Disordered" evidence="1">
    <location>
        <begin position="119"/>
        <end position="155"/>
    </location>
</feature>
<dbReference type="Proteomes" id="UP001465755">
    <property type="component" value="Unassembled WGS sequence"/>
</dbReference>
<gene>
    <name evidence="2" type="ORF">WJX73_007391</name>
</gene>
<dbReference type="EMBL" id="JALJOQ010000175">
    <property type="protein sequence ID" value="KAK9791588.1"/>
    <property type="molecule type" value="Genomic_DNA"/>
</dbReference>
<comment type="caution">
    <text evidence="2">The sequence shown here is derived from an EMBL/GenBank/DDBJ whole genome shotgun (WGS) entry which is preliminary data.</text>
</comment>
<evidence type="ECO:0000313" key="3">
    <source>
        <dbReference type="Proteomes" id="UP001465755"/>
    </source>
</evidence>
<sequence length="155" mass="17625">MEWLLRSYLHPRGRPRLNIVKFSALTKLRVLDMRWAAYPDSMGNDLDRLSTLGSRIRLVALSCGDDVPHCQRKRFLVAVLHNAALTGTDAAADAVDEERMCLFDSFWFDHVKVIHPNDTLHDPDSDSVAEKAEDSEGFSEDSEDLDDLNDPFMDF</sequence>
<name>A0AAW1NMG9_9CHLO</name>
<evidence type="ECO:0000256" key="1">
    <source>
        <dbReference type="SAM" id="MobiDB-lite"/>
    </source>
</evidence>
<feature type="compositionally biased region" description="Acidic residues" evidence="1">
    <location>
        <begin position="135"/>
        <end position="149"/>
    </location>
</feature>
<protein>
    <submittedName>
        <fullName evidence="2">Uncharacterized protein</fullName>
    </submittedName>
</protein>
<feature type="compositionally biased region" description="Basic and acidic residues" evidence="1">
    <location>
        <begin position="119"/>
        <end position="134"/>
    </location>
</feature>
<dbReference type="AlphaFoldDB" id="A0AAW1NMG9"/>
<organism evidence="2 3">
    <name type="scientific">Symbiochloris irregularis</name>
    <dbReference type="NCBI Taxonomy" id="706552"/>
    <lineage>
        <taxon>Eukaryota</taxon>
        <taxon>Viridiplantae</taxon>
        <taxon>Chlorophyta</taxon>
        <taxon>core chlorophytes</taxon>
        <taxon>Trebouxiophyceae</taxon>
        <taxon>Trebouxiales</taxon>
        <taxon>Trebouxiaceae</taxon>
        <taxon>Symbiochloris</taxon>
    </lineage>
</organism>
<reference evidence="2 3" key="1">
    <citation type="journal article" date="2024" name="Nat. Commun.">
        <title>Phylogenomics reveals the evolutionary origins of lichenization in chlorophyte algae.</title>
        <authorList>
            <person name="Puginier C."/>
            <person name="Libourel C."/>
            <person name="Otte J."/>
            <person name="Skaloud P."/>
            <person name="Haon M."/>
            <person name="Grisel S."/>
            <person name="Petersen M."/>
            <person name="Berrin J.G."/>
            <person name="Delaux P.M."/>
            <person name="Dal Grande F."/>
            <person name="Keller J."/>
        </authorList>
    </citation>
    <scope>NUCLEOTIDE SEQUENCE [LARGE SCALE GENOMIC DNA]</scope>
    <source>
        <strain evidence="2 3">SAG 2036</strain>
    </source>
</reference>
<keyword evidence="3" id="KW-1185">Reference proteome</keyword>